<organism evidence="1 2">
    <name type="scientific">Monilinia fructicola</name>
    <name type="common">Brown rot fungus</name>
    <name type="synonym">Ciboria fructicola</name>
    <dbReference type="NCBI Taxonomy" id="38448"/>
    <lineage>
        <taxon>Eukaryota</taxon>
        <taxon>Fungi</taxon>
        <taxon>Dikarya</taxon>
        <taxon>Ascomycota</taxon>
        <taxon>Pezizomycotina</taxon>
        <taxon>Leotiomycetes</taxon>
        <taxon>Helotiales</taxon>
        <taxon>Sclerotiniaceae</taxon>
        <taxon>Monilinia</taxon>
    </lineage>
</organism>
<keyword evidence="2" id="KW-1185">Reference proteome</keyword>
<reference evidence="1 2" key="1">
    <citation type="submission" date="2019-06" db="EMBL/GenBank/DDBJ databases">
        <title>Genome Sequence of the Brown Rot Fungal Pathogen Monilinia fructicola.</title>
        <authorList>
            <person name="De Miccolis Angelini R.M."/>
            <person name="Landi L."/>
            <person name="Abate D."/>
            <person name="Pollastro S."/>
            <person name="Romanazzi G."/>
            <person name="Faretra F."/>
        </authorList>
    </citation>
    <scope>NUCLEOTIDE SEQUENCE [LARGE SCALE GENOMIC DNA]</scope>
    <source>
        <strain evidence="1 2">Mfrc123</strain>
    </source>
</reference>
<evidence type="ECO:0000313" key="2">
    <source>
        <dbReference type="Proteomes" id="UP000322873"/>
    </source>
</evidence>
<dbReference type="Proteomes" id="UP000322873">
    <property type="component" value="Unassembled WGS sequence"/>
</dbReference>
<name>A0A5M9JGF0_MONFR</name>
<proteinExistence type="predicted"/>
<sequence>MQLRGSSSCKELVTEAGAITVRSAEYKEQRIKAEDRGQRTEDNGQRTKDKVQYYVNIPGCSKVTLLLVVQVVHGY</sequence>
<dbReference type="EMBL" id="VICG01000011">
    <property type="protein sequence ID" value="KAA8567393.1"/>
    <property type="molecule type" value="Genomic_DNA"/>
</dbReference>
<protein>
    <submittedName>
        <fullName evidence="1">Uncharacterized protein</fullName>
    </submittedName>
</protein>
<accession>A0A5M9JGF0</accession>
<evidence type="ECO:0000313" key="1">
    <source>
        <dbReference type="EMBL" id="KAA8567393.1"/>
    </source>
</evidence>
<dbReference type="AlphaFoldDB" id="A0A5M9JGF0"/>
<gene>
    <name evidence="1" type="ORF">EYC84_010412</name>
</gene>
<comment type="caution">
    <text evidence="1">The sequence shown here is derived from an EMBL/GenBank/DDBJ whole genome shotgun (WGS) entry which is preliminary data.</text>
</comment>